<dbReference type="PANTHER" id="PTHR30461">
    <property type="entry name" value="DNA-INVERTASE FROM LAMBDOID PROPHAGE"/>
    <property type="match status" value="1"/>
</dbReference>
<accession>A0A1M6SGJ1</accession>
<sequence length="279" mass="32139">MSHETFVTAAAMIAQRAKEKGIAKDDEKYQKRYALSGKIICGECGATFRRRIHSSTHQKYPAWCCNPHLSDTNKCSMLYVKESTIELAFITMMNKLLFERKLILKPLLEALRTTSKDSNLLKIKELENQLLKNTEQRKTLMRLMAQSYLYPALFNKEKNELMMQADGYRTEIEVLNHMVTGDIAIAAELIKLLHFKDEIRMGHPPYGYKIENRQAMPDEVTSAHVQKFLKNYLSDLSLTTAAKEAGFSMKPIVEHHEEPFMQAEYIYSLIECELMDNGS</sequence>
<keyword evidence="1" id="KW-0238">DNA-binding</keyword>
<keyword evidence="5" id="KW-1185">Reference proteome</keyword>
<dbReference type="PANTHER" id="PTHR30461:SF2">
    <property type="entry name" value="SERINE RECOMBINASE PINE-RELATED"/>
    <property type="match status" value="1"/>
</dbReference>
<evidence type="ECO:0000256" key="2">
    <source>
        <dbReference type="ARBA" id="ARBA00023172"/>
    </source>
</evidence>
<dbReference type="GO" id="GO:0000150">
    <property type="term" value="F:DNA strand exchange activity"/>
    <property type="evidence" value="ECO:0007669"/>
    <property type="project" value="TreeGrafter"/>
</dbReference>
<dbReference type="Pfam" id="PF13408">
    <property type="entry name" value="Zn_ribbon_recom"/>
    <property type="match status" value="1"/>
</dbReference>
<proteinExistence type="predicted"/>
<evidence type="ECO:0000313" key="4">
    <source>
        <dbReference type="EMBL" id="SHK43770.1"/>
    </source>
</evidence>
<dbReference type="AlphaFoldDB" id="A0A1M6SGJ1"/>
<reference evidence="4 5" key="1">
    <citation type="submission" date="2016-11" db="EMBL/GenBank/DDBJ databases">
        <authorList>
            <person name="Jaros S."/>
            <person name="Januszkiewicz K."/>
            <person name="Wedrychowicz H."/>
        </authorList>
    </citation>
    <scope>NUCLEOTIDE SEQUENCE [LARGE SCALE GENOMIC DNA]</scope>
    <source>
        <strain evidence="4 5">DSM 15480</strain>
    </source>
</reference>
<dbReference type="GO" id="GO:0003677">
    <property type="term" value="F:DNA binding"/>
    <property type="evidence" value="ECO:0007669"/>
    <property type="project" value="UniProtKB-KW"/>
</dbReference>
<dbReference type="InterPro" id="IPR050639">
    <property type="entry name" value="SSR_resolvase"/>
</dbReference>
<name>A0A1M6SGJ1_9FIRM</name>
<gene>
    <name evidence="4" type="ORF">SAMN02745243_02943</name>
</gene>
<dbReference type="InterPro" id="IPR025827">
    <property type="entry name" value="Zn_ribbon_recom_dom"/>
</dbReference>
<dbReference type="STRING" id="1121950.SAMN02745243_02943"/>
<evidence type="ECO:0000259" key="3">
    <source>
        <dbReference type="Pfam" id="PF13408"/>
    </source>
</evidence>
<dbReference type="EMBL" id="FQZY01000049">
    <property type="protein sequence ID" value="SHK43770.1"/>
    <property type="molecule type" value="Genomic_DNA"/>
</dbReference>
<protein>
    <submittedName>
        <fullName evidence="4">Recombinase zinc beta ribbon domain-containing protein</fullName>
    </submittedName>
</protein>
<evidence type="ECO:0000256" key="1">
    <source>
        <dbReference type="ARBA" id="ARBA00023125"/>
    </source>
</evidence>
<evidence type="ECO:0000313" key="5">
    <source>
        <dbReference type="Proteomes" id="UP000184301"/>
    </source>
</evidence>
<feature type="domain" description="Recombinase zinc beta ribbon" evidence="3">
    <location>
        <begin position="35"/>
        <end position="93"/>
    </location>
</feature>
<dbReference type="Proteomes" id="UP000184301">
    <property type="component" value="Unassembled WGS sequence"/>
</dbReference>
<keyword evidence="2" id="KW-0233">DNA recombination</keyword>
<organism evidence="4 5">
    <name type="scientific">Hespellia stercorisuis DSM 15480</name>
    <dbReference type="NCBI Taxonomy" id="1121950"/>
    <lineage>
        <taxon>Bacteria</taxon>
        <taxon>Bacillati</taxon>
        <taxon>Bacillota</taxon>
        <taxon>Clostridia</taxon>
        <taxon>Lachnospirales</taxon>
        <taxon>Lachnospiraceae</taxon>
        <taxon>Hespellia</taxon>
    </lineage>
</organism>